<dbReference type="Gene3D" id="2.30.42.10">
    <property type="match status" value="1"/>
</dbReference>
<dbReference type="CDD" id="cd06567">
    <property type="entry name" value="Peptidase_S41"/>
    <property type="match status" value="1"/>
</dbReference>
<dbReference type="Proteomes" id="UP000632222">
    <property type="component" value="Unassembled WGS sequence"/>
</dbReference>
<keyword evidence="2" id="KW-0378">Hydrolase</keyword>
<protein>
    <submittedName>
        <fullName evidence="2">Protease</fullName>
    </submittedName>
</protein>
<evidence type="ECO:0000313" key="2">
    <source>
        <dbReference type="EMBL" id="GGJ50178.1"/>
    </source>
</evidence>
<dbReference type="SMART" id="SM00228">
    <property type="entry name" value="PDZ"/>
    <property type="match status" value="1"/>
</dbReference>
<dbReference type="GO" id="GO:0008233">
    <property type="term" value="F:peptidase activity"/>
    <property type="evidence" value="ECO:0007669"/>
    <property type="project" value="UniProtKB-KW"/>
</dbReference>
<name>A0ABQ2DB99_9DEIO</name>
<dbReference type="GO" id="GO:0006508">
    <property type="term" value="P:proteolysis"/>
    <property type="evidence" value="ECO:0007669"/>
    <property type="project" value="UniProtKB-KW"/>
</dbReference>
<dbReference type="InterPro" id="IPR029045">
    <property type="entry name" value="ClpP/crotonase-like_dom_sf"/>
</dbReference>
<accession>A0ABQ2DB99</accession>
<reference evidence="3" key="1">
    <citation type="journal article" date="2019" name="Int. J. Syst. Evol. Microbiol.">
        <title>The Global Catalogue of Microorganisms (GCM) 10K type strain sequencing project: providing services to taxonomists for standard genome sequencing and annotation.</title>
        <authorList>
            <consortium name="The Broad Institute Genomics Platform"/>
            <consortium name="The Broad Institute Genome Sequencing Center for Infectious Disease"/>
            <person name="Wu L."/>
            <person name="Ma J."/>
        </authorList>
    </citation>
    <scope>NUCLEOTIDE SEQUENCE [LARGE SCALE GENOMIC DNA]</scope>
    <source>
        <strain evidence="3">JCM 14370</strain>
    </source>
</reference>
<keyword evidence="2" id="KW-0645">Protease</keyword>
<dbReference type="SUPFAM" id="SSF50156">
    <property type="entry name" value="PDZ domain-like"/>
    <property type="match status" value="1"/>
</dbReference>
<dbReference type="SUPFAM" id="SSF52096">
    <property type="entry name" value="ClpP/crotonase"/>
    <property type="match status" value="1"/>
</dbReference>
<dbReference type="SMART" id="SM00245">
    <property type="entry name" value="TSPc"/>
    <property type="match status" value="1"/>
</dbReference>
<proteinExistence type="predicted"/>
<dbReference type="InterPro" id="IPR005151">
    <property type="entry name" value="Tail-specific_protease"/>
</dbReference>
<dbReference type="PANTHER" id="PTHR32060">
    <property type="entry name" value="TAIL-SPECIFIC PROTEASE"/>
    <property type="match status" value="1"/>
</dbReference>
<sequence length="406" mass="44025">MGLAASPAEDLYDQSTRTLQDNYFGYSAQDLPALVETHHQQLQAVCKPRADSCPVELGRDALEHLLAELNDPHTYYLYPEESVERDRAQAGQGPLTPRIGLTTAPVPGGGGRVVLFVRDDGPAFRAGMKPGDLITGVAGKSLSAREDGGSLIAEYSQKHLPFELTIKRGTDILHFTLQAEVLTQAPLPTLTTGAGLPNDVGLLQIPDFEAYQEVGFKVHNLVKEAQSKNLKALIVDLRNNEGGLLVELLSAVAAFAPNPALLSMGKTETTRLEYRRGSLQVRINNQFAGQYYAMTFPQMWTGKLAVLVNKDTASSGEYFAYYLQKLGVTVIGEPTAGLLNTASQTFDLPDRGALVITTVKSASPDGTFYPERLTPDIMISDDLLARAGNLVDPLVQRALEELDLTL</sequence>
<dbReference type="PROSITE" id="PS50106">
    <property type="entry name" value="PDZ"/>
    <property type="match status" value="1"/>
</dbReference>
<dbReference type="Pfam" id="PF03572">
    <property type="entry name" value="Peptidase_S41"/>
    <property type="match status" value="1"/>
</dbReference>
<feature type="domain" description="PDZ" evidence="1">
    <location>
        <begin position="82"/>
        <end position="143"/>
    </location>
</feature>
<dbReference type="InterPro" id="IPR001478">
    <property type="entry name" value="PDZ"/>
</dbReference>
<evidence type="ECO:0000259" key="1">
    <source>
        <dbReference type="PROSITE" id="PS50106"/>
    </source>
</evidence>
<evidence type="ECO:0000313" key="3">
    <source>
        <dbReference type="Proteomes" id="UP000632222"/>
    </source>
</evidence>
<dbReference type="EMBL" id="BMOD01000021">
    <property type="protein sequence ID" value="GGJ50178.1"/>
    <property type="molecule type" value="Genomic_DNA"/>
</dbReference>
<dbReference type="Gene3D" id="3.90.226.10">
    <property type="entry name" value="2-enoyl-CoA Hydratase, Chain A, domain 1"/>
    <property type="match status" value="1"/>
</dbReference>
<comment type="caution">
    <text evidence="2">The sequence shown here is derived from an EMBL/GenBank/DDBJ whole genome shotgun (WGS) entry which is preliminary data.</text>
</comment>
<dbReference type="PANTHER" id="PTHR32060:SF30">
    <property type="entry name" value="CARBOXY-TERMINAL PROCESSING PROTEASE CTPA"/>
    <property type="match status" value="1"/>
</dbReference>
<dbReference type="InterPro" id="IPR036034">
    <property type="entry name" value="PDZ_sf"/>
</dbReference>
<gene>
    <name evidence="2" type="ORF">GCM10008938_40170</name>
</gene>
<organism evidence="2 3">
    <name type="scientific">Deinococcus roseus</name>
    <dbReference type="NCBI Taxonomy" id="392414"/>
    <lineage>
        <taxon>Bacteria</taxon>
        <taxon>Thermotogati</taxon>
        <taxon>Deinococcota</taxon>
        <taxon>Deinococci</taxon>
        <taxon>Deinococcales</taxon>
        <taxon>Deinococcaceae</taxon>
        <taxon>Deinococcus</taxon>
    </lineage>
</organism>
<keyword evidence="3" id="KW-1185">Reference proteome</keyword>